<evidence type="ECO:0008006" key="3">
    <source>
        <dbReference type="Google" id="ProtNLM"/>
    </source>
</evidence>
<dbReference type="RefSeq" id="WP_067663390.1">
    <property type="nucleotide sequence ID" value="NZ_FQXG01000003.1"/>
</dbReference>
<dbReference type="EMBL" id="FQXG01000003">
    <property type="protein sequence ID" value="SHH48381.1"/>
    <property type="molecule type" value="Genomic_DNA"/>
</dbReference>
<proteinExistence type="predicted"/>
<dbReference type="STRING" id="299255.SAMN02745129_2082"/>
<reference evidence="1 2" key="1">
    <citation type="submission" date="2016-11" db="EMBL/GenBank/DDBJ databases">
        <authorList>
            <person name="Jaros S."/>
            <person name="Januszkiewicz K."/>
            <person name="Wedrychowicz H."/>
        </authorList>
    </citation>
    <scope>NUCLEOTIDE SEQUENCE [LARGE SCALE GENOMIC DNA]</scope>
    <source>
        <strain evidence="1 2">DSM 16917</strain>
    </source>
</reference>
<keyword evidence="2" id="KW-1185">Reference proteome</keyword>
<protein>
    <recommendedName>
        <fullName evidence="3">DUF1439 domain-containing protein</fullName>
    </recommendedName>
</protein>
<dbReference type="Proteomes" id="UP000184268">
    <property type="component" value="Unassembled WGS sequence"/>
</dbReference>
<accession>A0A1M5TCG6</accession>
<dbReference type="PROSITE" id="PS51257">
    <property type="entry name" value="PROKAR_LIPOPROTEIN"/>
    <property type="match status" value="1"/>
</dbReference>
<sequence length="196" mass="21760">MVLIRFDKGPMMRSIIIATAAILLSGCAGFTVSESYMNEQLLEVETRSYEVTYHIGEMDPVDAKILLEGHTVSITNQGPIVHLTGKTIANGDDYTINTTFIASVTGGLYLDTRDMTLQLTNPKVKLHSAREVDPLVRRDYMDLTQEALNAIVLYHFDDVSLYNGPVDDLHALLAEYDFVQLKTRDGAVVIRGQHGN</sequence>
<organism evidence="1 2">
    <name type="scientific">Ferrimonas marina</name>
    <dbReference type="NCBI Taxonomy" id="299255"/>
    <lineage>
        <taxon>Bacteria</taxon>
        <taxon>Pseudomonadati</taxon>
        <taxon>Pseudomonadota</taxon>
        <taxon>Gammaproteobacteria</taxon>
        <taxon>Alteromonadales</taxon>
        <taxon>Ferrimonadaceae</taxon>
        <taxon>Ferrimonas</taxon>
    </lineage>
</organism>
<evidence type="ECO:0000313" key="1">
    <source>
        <dbReference type="EMBL" id="SHH48381.1"/>
    </source>
</evidence>
<evidence type="ECO:0000313" key="2">
    <source>
        <dbReference type="Proteomes" id="UP000184268"/>
    </source>
</evidence>
<dbReference type="AlphaFoldDB" id="A0A1M5TCG6"/>
<gene>
    <name evidence="1" type="ORF">SAMN02745129_2082</name>
</gene>
<name>A0A1M5TCG6_9GAMM</name>